<feature type="transmembrane region" description="Helical" evidence="4">
    <location>
        <begin position="430"/>
        <end position="452"/>
    </location>
</feature>
<feature type="transmembrane region" description="Helical" evidence="4">
    <location>
        <begin position="464"/>
        <end position="488"/>
    </location>
</feature>
<dbReference type="OrthoDB" id="545299at2759"/>
<feature type="transmembrane region" description="Helical" evidence="4">
    <location>
        <begin position="347"/>
        <end position="369"/>
    </location>
</feature>
<dbReference type="EMBL" id="BEGY01000064">
    <property type="protein sequence ID" value="GAX81389.1"/>
    <property type="molecule type" value="Genomic_DNA"/>
</dbReference>
<dbReference type="SUPFAM" id="SSF103473">
    <property type="entry name" value="MFS general substrate transporter"/>
    <property type="match status" value="1"/>
</dbReference>
<dbReference type="Pfam" id="PF07690">
    <property type="entry name" value="MFS_1"/>
    <property type="match status" value="1"/>
</dbReference>
<proteinExistence type="predicted"/>
<keyword evidence="3 4" id="KW-0472">Membrane</keyword>
<feature type="transmembrane region" description="Helical" evidence="4">
    <location>
        <begin position="149"/>
        <end position="170"/>
    </location>
</feature>
<evidence type="ECO:0000313" key="6">
    <source>
        <dbReference type="Proteomes" id="UP000232323"/>
    </source>
</evidence>
<dbReference type="InterPro" id="IPR011701">
    <property type="entry name" value="MFS"/>
</dbReference>
<feature type="transmembrane region" description="Helical" evidence="4">
    <location>
        <begin position="494"/>
        <end position="520"/>
    </location>
</feature>
<feature type="transmembrane region" description="Helical" evidence="4">
    <location>
        <begin position="321"/>
        <end position="340"/>
    </location>
</feature>
<feature type="transmembrane region" description="Helical" evidence="4">
    <location>
        <begin position="272"/>
        <end position="292"/>
    </location>
</feature>
<dbReference type="PANTHER" id="PTHR23121:SF9">
    <property type="entry name" value="SODIUM-DEPENDENT GLUCOSE TRANSPORTER 1"/>
    <property type="match status" value="1"/>
</dbReference>
<feature type="transmembrane region" description="Helical" evidence="4">
    <location>
        <begin position="182"/>
        <end position="201"/>
    </location>
</feature>
<organism evidence="5 6">
    <name type="scientific">Chlamydomonas eustigma</name>
    <dbReference type="NCBI Taxonomy" id="1157962"/>
    <lineage>
        <taxon>Eukaryota</taxon>
        <taxon>Viridiplantae</taxon>
        <taxon>Chlorophyta</taxon>
        <taxon>core chlorophytes</taxon>
        <taxon>Chlorophyceae</taxon>
        <taxon>CS clade</taxon>
        <taxon>Chlamydomonadales</taxon>
        <taxon>Chlamydomonadaceae</taxon>
        <taxon>Chlamydomonas</taxon>
    </lineage>
</organism>
<evidence type="ECO:0000313" key="5">
    <source>
        <dbReference type="EMBL" id="GAX81389.1"/>
    </source>
</evidence>
<comment type="caution">
    <text evidence="5">The sequence shown here is derived from an EMBL/GenBank/DDBJ whole genome shotgun (WGS) entry which is preliminary data.</text>
</comment>
<keyword evidence="2 4" id="KW-1133">Transmembrane helix</keyword>
<dbReference type="AlphaFoldDB" id="A0A250XEN7"/>
<evidence type="ECO:0000256" key="3">
    <source>
        <dbReference type="ARBA" id="ARBA00023136"/>
    </source>
</evidence>
<dbReference type="GO" id="GO:0022857">
    <property type="term" value="F:transmembrane transporter activity"/>
    <property type="evidence" value="ECO:0007669"/>
    <property type="project" value="InterPro"/>
</dbReference>
<accession>A0A250XEN7</accession>
<keyword evidence="6" id="KW-1185">Reference proteome</keyword>
<dbReference type="Proteomes" id="UP000232323">
    <property type="component" value="Unassembled WGS sequence"/>
</dbReference>
<dbReference type="Gene3D" id="1.20.1250.20">
    <property type="entry name" value="MFS general substrate transporter like domains"/>
    <property type="match status" value="1"/>
</dbReference>
<sequence length="561" mass="58169">MVSIPHCHLILMNATNQILLLSTIYGLVSLIFGVQLSIVGPMASVLAKQAGCTEAEIAPVLGMSGIGLIVGGIPSGWIMDHAPGHLVLGVSCIIQAVGFAVMPFCRSVLELAVVYGAISLTFNMINTGVNCLSMWLLPCDQPGLPITIGFLLNALSMLFGVGALLAPQLVHFVEVHTGSGTGVYYIATALAGVAAITLLMLPPGPASPNGQTGPKLSGSLKKAEQASEGSEALAPFQPIIWDEEEVRDHGNPGLLHSSTAGKEADSRKKDSVFWRMCFQAGLLMLIFANVSIELGYGNWIYTYSIKQAGLSEAAGQQITSLYWLIFTLGRLPAMFMATCLSTASIMALMMPLAVLGSVLPLVMGSAPAASTGGDASLAFSNLGSRTPFAGGLHLLVSGSSGALALNTSRHSSLTSIGSQYGSSVDAGGGLTSVITATILVAAGAAAGVPCSMSMATEYVEVDGFLNGAMSTVAGLGATFFPFAVPMLAKWLPNLGFQCLMLATFAMALLQIASLFAMILTGRILKSQRGKVLLYPESQNSLEDTVALGEPLLTSHAEDVHG</sequence>
<evidence type="ECO:0000256" key="1">
    <source>
        <dbReference type="ARBA" id="ARBA00022692"/>
    </source>
</evidence>
<dbReference type="PANTHER" id="PTHR23121">
    <property type="entry name" value="SODIUM-DEPENDENT GLUCOSE TRANSPORTER 1"/>
    <property type="match status" value="1"/>
</dbReference>
<feature type="transmembrane region" description="Helical" evidence="4">
    <location>
        <begin position="86"/>
        <end position="109"/>
    </location>
</feature>
<evidence type="ECO:0000256" key="4">
    <source>
        <dbReference type="SAM" id="Phobius"/>
    </source>
</evidence>
<evidence type="ECO:0008006" key="7">
    <source>
        <dbReference type="Google" id="ProtNLM"/>
    </source>
</evidence>
<feature type="transmembrane region" description="Helical" evidence="4">
    <location>
        <begin position="58"/>
        <end position="79"/>
    </location>
</feature>
<reference evidence="5 6" key="1">
    <citation type="submission" date="2017-08" db="EMBL/GenBank/DDBJ databases">
        <title>Acidophilic green algal genome provides insights into adaptation to an acidic environment.</title>
        <authorList>
            <person name="Hirooka S."/>
            <person name="Hirose Y."/>
            <person name="Kanesaki Y."/>
            <person name="Higuchi S."/>
            <person name="Fujiwara T."/>
            <person name="Onuma R."/>
            <person name="Era A."/>
            <person name="Ohbayashi R."/>
            <person name="Uzuka A."/>
            <person name="Nozaki H."/>
            <person name="Yoshikawa H."/>
            <person name="Miyagishima S.Y."/>
        </authorList>
    </citation>
    <scope>NUCLEOTIDE SEQUENCE [LARGE SCALE GENOMIC DNA]</scope>
    <source>
        <strain evidence="5 6">NIES-2499</strain>
    </source>
</reference>
<name>A0A250XEN7_9CHLO</name>
<keyword evidence="1 4" id="KW-0812">Transmembrane</keyword>
<protein>
    <recommendedName>
        <fullName evidence="7">Major facilitator superfamily (MFS) profile domain-containing protein</fullName>
    </recommendedName>
</protein>
<gene>
    <name evidence="5" type="ORF">CEUSTIGMA_g8820.t1</name>
</gene>
<evidence type="ECO:0000256" key="2">
    <source>
        <dbReference type="ARBA" id="ARBA00022989"/>
    </source>
</evidence>
<feature type="transmembrane region" description="Helical" evidence="4">
    <location>
        <begin position="18"/>
        <end position="38"/>
    </location>
</feature>
<dbReference type="InterPro" id="IPR036259">
    <property type="entry name" value="MFS_trans_sf"/>
</dbReference>
<feature type="transmembrane region" description="Helical" evidence="4">
    <location>
        <begin position="115"/>
        <end position="137"/>
    </location>
</feature>